<evidence type="ECO:0000256" key="2">
    <source>
        <dbReference type="ARBA" id="ARBA00023315"/>
    </source>
</evidence>
<name>A0A922PTV9_9LACO</name>
<keyword evidence="2" id="KW-0012">Acyltransferase</keyword>
<evidence type="ECO:0000256" key="1">
    <source>
        <dbReference type="ARBA" id="ARBA00022679"/>
    </source>
</evidence>
<dbReference type="PROSITE" id="PS51186">
    <property type="entry name" value="GNAT"/>
    <property type="match status" value="1"/>
</dbReference>
<organism evidence="4 5">
    <name type="scientific">Limosilactobacillus pontis DSM 8475</name>
    <dbReference type="NCBI Taxonomy" id="1423794"/>
    <lineage>
        <taxon>Bacteria</taxon>
        <taxon>Bacillati</taxon>
        <taxon>Bacillota</taxon>
        <taxon>Bacilli</taxon>
        <taxon>Lactobacillales</taxon>
        <taxon>Lactobacillaceae</taxon>
        <taxon>Limosilactobacillus</taxon>
    </lineage>
</organism>
<dbReference type="SUPFAM" id="SSF55729">
    <property type="entry name" value="Acyl-CoA N-acyltransferases (Nat)"/>
    <property type="match status" value="1"/>
</dbReference>
<dbReference type="PANTHER" id="PTHR43072:SF23">
    <property type="entry name" value="UPF0039 PROTEIN C11D3.02C"/>
    <property type="match status" value="1"/>
</dbReference>
<dbReference type="CDD" id="cd04301">
    <property type="entry name" value="NAT_SF"/>
    <property type="match status" value="1"/>
</dbReference>
<dbReference type="PANTHER" id="PTHR43072">
    <property type="entry name" value="N-ACETYLTRANSFERASE"/>
    <property type="match status" value="1"/>
</dbReference>
<dbReference type="GO" id="GO:0016747">
    <property type="term" value="F:acyltransferase activity, transferring groups other than amino-acyl groups"/>
    <property type="evidence" value="ECO:0007669"/>
    <property type="project" value="InterPro"/>
</dbReference>
<dbReference type="AlphaFoldDB" id="A0A922PTV9"/>
<comment type="caution">
    <text evidence="4">The sequence shown here is derived from an EMBL/GenBank/DDBJ whole genome shotgun (WGS) entry which is preliminary data.</text>
</comment>
<keyword evidence="1" id="KW-0808">Transferase</keyword>
<dbReference type="InterPro" id="IPR000182">
    <property type="entry name" value="GNAT_dom"/>
</dbReference>
<dbReference type="Pfam" id="PF00583">
    <property type="entry name" value="Acetyltransf_1"/>
    <property type="match status" value="1"/>
</dbReference>
<dbReference type="Gene3D" id="3.40.630.30">
    <property type="match status" value="1"/>
</dbReference>
<feature type="domain" description="N-acetyltransferase" evidence="3">
    <location>
        <begin position="3"/>
        <end position="164"/>
    </location>
</feature>
<evidence type="ECO:0000313" key="5">
    <source>
        <dbReference type="Proteomes" id="UP000051085"/>
    </source>
</evidence>
<proteinExistence type="predicted"/>
<dbReference type="RefSeq" id="WP_057808335.1">
    <property type="nucleotide sequence ID" value="NZ_AZGO01000065.1"/>
</dbReference>
<sequence>MSITFRRARPDDLGAIVAIFNESVDLPINDEVELITPASRRDWLAEFTDDFPLWVAEQDGRVVGWCGLEHFYPHPAYRFAAEISIYVSRSVQGQGIGRRFLNLVDRAVRARLPIRLIIAYIYRGNEASQHLFAKAGFTRWGQLHQIANLKGTFHDLLIYGKTYEKD</sequence>
<accession>A0A922PTV9</accession>
<evidence type="ECO:0000259" key="3">
    <source>
        <dbReference type="PROSITE" id="PS51186"/>
    </source>
</evidence>
<gene>
    <name evidence="4" type="ORF">FD34_GL000961</name>
</gene>
<dbReference type="GeneID" id="87978818"/>
<dbReference type="EMBL" id="AZGO01000065">
    <property type="protein sequence ID" value="KRM35447.1"/>
    <property type="molecule type" value="Genomic_DNA"/>
</dbReference>
<reference evidence="4 5" key="1">
    <citation type="journal article" date="2015" name="Genome Announc.">
        <title>Expanding the biotechnology potential of lactobacilli through comparative genomics of 213 strains and associated genera.</title>
        <authorList>
            <person name="Sun Z."/>
            <person name="Harris H.M."/>
            <person name="McCann A."/>
            <person name="Guo C."/>
            <person name="Argimon S."/>
            <person name="Zhang W."/>
            <person name="Yang X."/>
            <person name="Jeffery I.B."/>
            <person name="Cooney J.C."/>
            <person name="Kagawa T.F."/>
            <person name="Liu W."/>
            <person name="Song Y."/>
            <person name="Salvetti E."/>
            <person name="Wrobel A."/>
            <person name="Rasinkangas P."/>
            <person name="Parkhill J."/>
            <person name="Rea M.C."/>
            <person name="O'Sullivan O."/>
            <person name="Ritari J."/>
            <person name="Douillard F.P."/>
            <person name="Paul Ross R."/>
            <person name="Yang R."/>
            <person name="Briner A.E."/>
            <person name="Felis G.E."/>
            <person name="de Vos W.M."/>
            <person name="Barrangou R."/>
            <person name="Klaenhammer T.R."/>
            <person name="Caufield P.W."/>
            <person name="Cui Y."/>
            <person name="Zhang H."/>
            <person name="O'Toole P.W."/>
        </authorList>
    </citation>
    <scope>NUCLEOTIDE SEQUENCE [LARGE SCALE GENOMIC DNA]</scope>
    <source>
        <strain evidence="4 5">DSM 8475</strain>
    </source>
</reference>
<dbReference type="InterPro" id="IPR016181">
    <property type="entry name" value="Acyl_CoA_acyltransferase"/>
</dbReference>
<protein>
    <submittedName>
        <fullName evidence="4">Acetyltransferase, GNAT family</fullName>
    </submittedName>
</protein>
<dbReference type="Proteomes" id="UP000051085">
    <property type="component" value="Unassembled WGS sequence"/>
</dbReference>
<evidence type="ECO:0000313" key="4">
    <source>
        <dbReference type="EMBL" id="KRM35447.1"/>
    </source>
</evidence>